<dbReference type="AlphaFoldDB" id="A0A1V1NYS4"/>
<evidence type="ECO:0000313" key="2">
    <source>
        <dbReference type="Proteomes" id="UP000189670"/>
    </source>
</evidence>
<protein>
    <submittedName>
        <fullName evidence="1">Uncharacterized protein</fullName>
    </submittedName>
</protein>
<dbReference type="EMBL" id="ATBP01001233">
    <property type="protein sequence ID" value="ETR67749.1"/>
    <property type="molecule type" value="Genomic_DNA"/>
</dbReference>
<sequence length="106" mass="12049">MNVISNSSPLIALSCIDQLVILKQIFKSIVIPDAVYRETVTLNQYEPQRTRIQVASETFIKVIKPNVHHLFTRNLGDGERVCLILIFDGFIITIIDVTNKADAHYH</sequence>
<organism evidence="1 2">
    <name type="scientific">Candidatus Magnetoglobus multicellularis str. Araruama</name>
    <dbReference type="NCBI Taxonomy" id="890399"/>
    <lineage>
        <taxon>Bacteria</taxon>
        <taxon>Pseudomonadati</taxon>
        <taxon>Thermodesulfobacteriota</taxon>
        <taxon>Desulfobacteria</taxon>
        <taxon>Desulfobacterales</taxon>
        <taxon>Desulfobacteraceae</taxon>
        <taxon>Candidatus Magnetoglobus</taxon>
    </lineage>
</organism>
<gene>
    <name evidence="1" type="ORF">OMM_11265</name>
</gene>
<dbReference type="PANTHER" id="PTHR39550">
    <property type="entry name" value="SLL0658 PROTEIN"/>
    <property type="match status" value="1"/>
</dbReference>
<accession>A0A1V1NYS4</accession>
<comment type="caution">
    <text evidence="1">The sequence shown here is derived from an EMBL/GenBank/DDBJ whole genome shotgun (WGS) entry which is preliminary data.</text>
</comment>
<dbReference type="Pfam" id="PF11848">
    <property type="entry name" value="DUF3368"/>
    <property type="match status" value="1"/>
</dbReference>
<evidence type="ECO:0000313" key="1">
    <source>
        <dbReference type="EMBL" id="ETR67749.1"/>
    </source>
</evidence>
<reference evidence="2" key="1">
    <citation type="submission" date="2012-11" db="EMBL/GenBank/DDBJ databases">
        <authorList>
            <person name="Lucero-Rivera Y.E."/>
            <person name="Tovar-Ramirez D."/>
        </authorList>
    </citation>
    <scope>NUCLEOTIDE SEQUENCE [LARGE SCALE GENOMIC DNA]</scope>
    <source>
        <strain evidence="2">Araruama</strain>
    </source>
</reference>
<proteinExistence type="predicted"/>
<dbReference type="InterPro" id="IPR021799">
    <property type="entry name" value="PIN-like_prokaryotic"/>
</dbReference>
<dbReference type="PANTHER" id="PTHR39550:SF1">
    <property type="entry name" value="SLL0658 PROTEIN"/>
    <property type="match status" value="1"/>
</dbReference>
<name>A0A1V1NYS4_9BACT</name>
<dbReference type="Proteomes" id="UP000189670">
    <property type="component" value="Unassembled WGS sequence"/>
</dbReference>